<dbReference type="OrthoDB" id="8922993at2"/>
<dbReference type="Pfam" id="PF08840">
    <property type="entry name" value="BAAT_C"/>
    <property type="match status" value="1"/>
</dbReference>
<dbReference type="GO" id="GO:0047617">
    <property type="term" value="F:fatty acyl-CoA hydrolase activity"/>
    <property type="evidence" value="ECO:0007669"/>
    <property type="project" value="TreeGrafter"/>
</dbReference>
<dbReference type="PANTHER" id="PTHR10824:SF4">
    <property type="entry name" value="ACYL-COENZYME A THIOESTERASE 1-LIKE"/>
    <property type="match status" value="1"/>
</dbReference>
<dbReference type="InterPro" id="IPR014940">
    <property type="entry name" value="BAAT_C"/>
</dbReference>
<accession>A0A0B7GWE8</accession>
<dbReference type="AlphaFoldDB" id="A0A0B7GWE8"/>
<name>A0A0B7GWE8_TREPH</name>
<protein>
    <submittedName>
        <fullName evidence="2">BAAT/acyl-CoA thioester hydrolase C-terminal domain protein</fullName>
    </submittedName>
</protein>
<dbReference type="GO" id="GO:0006637">
    <property type="term" value="P:acyl-CoA metabolic process"/>
    <property type="evidence" value="ECO:0007669"/>
    <property type="project" value="TreeGrafter"/>
</dbReference>
<gene>
    <name evidence="2" type="ORF">TPHV1_220006</name>
</gene>
<dbReference type="RefSeq" id="WP_044634647.1">
    <property type="nucleotide sequence ID" value="NZ_CDNC01000015.1"/>
</dbReference>
<proteinExistence type="predicted"/>
<dbReference type="GO" id="GO:0006631">
    <property type="term" value="P:fatty acid metabolic process"/>
    <property type="evidence" value="ECO:0007669"/>
    <property type="project" value="TreeGrafter"/>
</dbReference>
<evidence type="ECO:0000313" key="2">
    <source>
        <dbReference type="EMBL" id="CEM61882.1"/>
    </source>
</evidence>
<dbReference type="Gene3D" id="3.40.50.1820">
    <property type="entry name" value="alpha/beta hydrolase"/>
    <property type="match status" value="1"/>
</dbReference>
<dbReference type="InterPro" id="IPR029058">
    <property type="entry name" value="AB_hydrolase_fold"/>
</dbReference>
<evidence type="ECO:0000313" key="3">
    <source>
        <dbReference type="Proteomes" id="UP000042527"/>
    </source>
</evidence>
<organism evidence="2 3">
    <name type="scientific">Treponema phagedenis</name>
    <dbReference type="NCBI Taxonomy" id="162"/>
    <lineage>
        <taxon>Bacteria</taxon>
        <taxon>Pseudomonadati</taxon>
        <taxon>Spirochaetota</taxon>
        <taxon>Spirochaetia</taxon>
        <taxon>Spirochaetales</taxon>
        <taxon>Treponemataceae</taxon>
        <taxon>Treponema</taxon>
    </lineage>
</organism>
<dbReference type="SUPFAM" id="SSF53474">
    <property type="entry name" value="alpha/beta-Hydrolases"/>
    <property type="match status" value="1"/>
</dbReference>
<keyword evidence="2" id="KW-0378">Hydrolase</keyword>
<keyword evidence="3" id="KW-1185">Reference proteome</keyword>
<dbReference type="Proteomes" id="UP000042527">
    <property type="component" value="Unassembled WGS sequence"/>
</dbReference>
<evidence type="ECO:0000259" key="1">
    <source>
        <dbReference type="Pfam" id="PF08840"/>
    </source>
</evidence>
<dbReference type="EMBL" id="CDNC01000015">
    <property type="protein sequence ID" value="CEM61882.1"/>
    <property type="molecule type" value="Genomic_DNA"/>
</dbReference>
<feature type="domain" description="BAAT/Acyl-CoA thioester hydrolase C-terminal" evidence="1">
    <location>
        <begin position="87"/>
        <end position="252"/>
    </location>
</feature>
<reference evidence="3" key="1">
    <citation type="submission" date="2015-01" db="EMBL/GenBank/DDBJ databases">
        <authorList>
            <person name="Manzoor Shahid"/>
            <person name="Zubair Saima"/>
        </authorList>
    </citation>
    <scope>NUCLEOTIDE SEQUENCE [LARGE SCALE GENOMIC DNA]</scope>
    <source>
        <strain evidence="3">V1</strain>
    </source>
</reference>
<dbReference type="PANTHER" id="PTHR10824">
    <property type="entry name" value="ACYL-COENZYME A THIOESTERASE-RELATED"/>
    <property type="match status" value="1"/>
</dbReference>
<sequence length="298" mass="33814">MQEFTIETDGFSGVLFKAPKPFSSSKVLIMLGRGGATEIRIIAEFFSKNGIDTLALAYRNAPGLPEHFIEIPTEFVLYAVKGLQKLGYRNIGIWGFEAGADLALLSASLYPQINSVIAVCPIRHIWYGEKGKRGRLRKRPVSTSCFSVDGAPLAYAGEGIKKKVFKLFLQRLFLRKLNLLPMYQEAMFAAPAEALIPIEKIKAPILFLSSTQDTIRPSKLCCDQMLKQLNEARFKYNCQHLYYSQVSHLLFPFHLAGLNLRKEQRLFKVERKFPKECNKSRVDAFNKTIEWLKNNKVG</sequence>